<dbReference type="InterPro" id="IPR036388">
    <property type="entry name" value="WH-like_DNA-bd_sf"/>
</dbReference>
<accession>A0A561T4U0</accession>
<dbReference type="PANTHER" id="PTHR30346:SF0">
    <property type="entry name" value="HCA OPERON TRANSCRIPTIONAL ACTIVATOR HCAR"/>
    <property type="match status" value="1"/>
</dbReference>
<proteinExistence type="inferred from homology"/>
<dbReference type="InterPro" id="IPR000847">
    <property type="entry name" value="LysR_HTH_N"/>
</dbReference>
<reference evidence="6 7" key="1">
    <citation type="submission" date="2019-06" db="EMBL/GenBank/DDBJ databases">
        <title>Sequencing the genomes of 1000 actinobacteria strains.</title>
        <authorList>
            <person name="Klenk H.-P."/>
        </authorList>
    </citation>
    <scope>NUCLEOTIDE SEQUENCE [LARGE SCALE GENOMIC DNA]</scope>
    <source>
        <strain evidence="6 7">DSM 45671</strain>
    </source>
</reference>
<name>A0A561T4U0_9PSEU</name>
<dbReference type="InterPro" id="IPR036390">
    <property type="entry name" value="WH_DNA-bd_sf"/>
</dbReference>
<dbReference type="FunFam" id="1.10.10.10:FF:000001">
    <property type="entry name" value="LysR family transcriptional regulator"/>
    <property type="match status" value="1"/>
</dbReference>
<dbReference type="GO" id="GO:0032993">
    <property type="term" value="C:protein-DNA complex"/>
    <property type="evidence" value="ECO:0007669"/>
    <property type="project" value="TreeGrafter"/>
</dbReference>
<comment type="caution">
    <text evidence="6">The sequence shown here is derived from an EMBL/GenBank/DDBJ whole genome shotgun (WGS) entry which is preliminary data.</text>
</comment>
<comment type="similarity">
    <text evidence="1">Belongs to the LysR transcriptional regulatory family.</text>
</comment>
<dbReference type="Pfam" id="PF00126">
    <property type="entry name" value="HTH_1"/>
    <property type="match status" value="1"/>
</dbReference>
<dbReference type="PRINTS" id="PR00039">
    <property type="entry name" value="HTHLYSR"/>
</dbReference>
<keyword evidence="4" id="KW-0804">Transcription</keyword>
<evidence type="ECO:0000256" key="1">
    <source>
        <dbReference type="ARBA" id="ARBA00009437"/>
    </source>
</evidence>
<evidence type="ECO:0000256" key="4">
    <source>
        <dbReference type="ARBA" id="ARBA00023163"/>
    </source>
</evidence>
<evidence type="ECO:0000256" key="2">
    <source>
        <dbReference type="ARBA" id="ARBA00023015"/>
    </source>
</evidence>
<dbReference type="Proteomes" id="UP000321261">
    <property type="component" value="Unassembled WGS sequence"/>
</dbReference>
<keyword evidence="3" id="KW-0238">DNA-binding</keyword>
<evidence type="ECO:0000313" key="7">
    <source>
        <dbReference type="Proteomes" id="UP000321261"/>
    </source>
</evidence>
<dbReference type="PANTHER" id="PTHR30346">
    <property type="entry name" value="TRANSCRIPTIONAL DUAL REGULATOR HCAR-RELATED"/>
    <property type="match status" value="1"/>
</dbReference>
<dbReference type="PROSITE" id="PS50931">
    <property type="entry name" value="HTH_LYSR"/>
    <property type="match status" value="1"/>
</dbReference>
<dbReference type="SUPFAM" id="SSF46785">
    <property type="entry name" value="Winged helix' DNA-binding domain"/>
    <property type="match status" value="1"/>
</dbReference>
<protein>
    <submittedName>
        <fullName evidence="6">Regulatory helix-turn-helix LysR family protein</fullName>
    </submittedName>
</protein>
<dbReference type="EMBL" id="VIWU01000001">
    <property type="protein sequence ID" value="TWF82112.1"/>
    <property type="molecule type" value="Genomic_DNA"/>
</dbReference>
<dbReference type="GO" id="GO:0003677">
    <property type="term" value="F:DNA binding"/>
    <property type="evidence" value="ECO:0007669"/>
    <property type="project" value="UniProtKB-KW"/>
</dbReference>
<feature type="domain" description="HTH lysR-type" evidence="5">
    <location>
        <begin position="15"/>
        <end position="72"/>
    </location>
</feature>
<evidence type="ECO:0000256" key="3">
    <source>
        <dbReference type="ARBA" id="ARBA00023125"/>
    </source>
</evidence>
<sequence>MLAPAWHPGPVATDVDLKHLRYFLAVADEGTFTAAAEHLGMTQPAPSRAIRALERELETALFIRTPQGTELTEAGRALSRDARNLIEAADAALTRAARIGREGPRLRVTARGCDVDVLQRLVDS</sequence>
<dbReference type="AlphaFoldDB" id="A0A561T4U0"/>
<organism evidence="6 7">
    <name type="scientific">Pseudonocardia hierapolitana</name>
    <dbReference type="NCBI Taxonomy" id="1128676"/>
    <lineage>
        <taxon>Bacteria</taxon>
        <taxon>Bacillati</taxon>
        <taxon>Actinomycetota</taxon>
        <taxon>Actinomycetes</taxon>
        <taxon>Pseudonocardiales</taxon>
        <taxon>Pseudonocardiaceae</taxon>
        <taxon>Pseudonocardia</taxon>
    </lineage>
</organism>
<keyword evidence="2" id="KW-0805">Transcription regulation</keyword>
<evidence type="ECO:0000313" key="6">
    <source>
        <dbReference type="EMBL" id="TWF82112.1"/>
    </source>
</evidence>
<dbReference type="Gene3D" id="1.10.10.10">
    <property type="entry name" value="Winged helix-like DNA-binding domain superfamily/Winged helix DNA-binding domain"/>
    <property type="match status" value="1"/>
</dbReference>
<evidence type="ECO:0000259" key="5">
    <source>
        <dbReference type="PROSITE" id="PS50931"/>
    </source>
</evidence>
<dbReference type="GO" id="GO:0003700">
    <property type="term" value="F:DNA-binding transcription factor activity"/>
    <property type="evidence" value="ECO:0007669"/>
    <property type="project" value="InterPro"/>
</dbReference>
<keyword evidence="7" id="KW-1185">Reference proteome</keyword>
<gene>
    <name evidence="6" type="ORF">FHX44_118057</name>
</gene>